<sequence length="324" mass="36692">MSLVDELVENLGMSFGDATRVIASAPARYFVFEIEKRTGGKRVIAQPARELKAIQRYILREKLSLFPVHDCATAYMQGHDIAKNALVHVASRVILKMDFESFFPSIKVNDWVRFSRTHKREEIEVKDIPLYSKVLFWGKEKNNKIPRCLSIGAPTSPALSNILLFGLDSELSQYAQLLGVNYTRYADDITVSADESAPILEFERLARRAVAKQKSPVLRFNEAKRGFFTKTGRRTVTGLVITPDQKISIGRDRKRKISAMLHHLSLGRLDDKDKGLLKGLLGFSISVEVSFVERLRMKYGNSLLDQALRYRVPPKGKQSHPSIN</sequence>
<dbReference type="CDD" id="cd03487">
    <property type="entry name" value="RT_Bac_retron_II"/>
    <property type="match status" value="1"/>
</dbReference>
<dbReference type="GO" id="GO:0003723">
    <property type="term" value="F:RNA binding"/>
    <property type="evidence" value="ECO:0007669"/>
    <property type="project" value="InterPro"/>
</dbReference>
<dbReference type="PRINTS" id="PR00866">
    <property type="entry name" value="RNADNAPOLMS"/>
</dbReference>
<evidence type="ECO:0000313" key="7">
    <source>
        <dbReference type="EMBL" id="CAJ0882687.1"/>
    </source>
</evidence>
<evidence type="ECO:0000259" key="6">
    <source>
        <dbReference type="PROSITE" id="PS50878"/>
    </source>
</evidence>
<dbReference type="PANTHER" id="PTHR34047:SF7">
    <property type="entry name" value="RNA-DIRECTED DNA POLYMERASE"/>
    <property type="match status" value="1"/>
</dbReference>
<proteinExistence type="predicted"/>
<dbReference type="PANTHER" id="PTHR34047">
    <property type="entry name" value="NUCLEAR INTRON MATURASE 1, MITOCHONDRIAL-RELATED"/>
    <property type="match status" value="1"/>
</dbReference>
<reference evidence="7" key="1">
    <citation type="submission" date="2023-07" db="EMBL/GenBank/DDBJ databases">
        <authorList>
            <person name="Pelsma A.J. K."/>
        </authorList>
    </citation>
    <scope>NUCLEOTIDE SEQUENCE</scope>
</reference>
<dbReference type="PROSITE" id="PS50878">
    <property type="entry name" value="RT_POL"/>
    <property type="match status" value="1"/>
</dbReference>
<comment type="catalytic activity">
    <reaction evidence="5">
        <text>DNA(n) + a 2'-deoxyribonucleoside 5'-triphosphate = DNA(n+1) + diphosphate</text>
        <dbReference type="Rhea" id="RHEA:22508"/>
        <dbReference type="Rhea" id="RHEA-COMP:17339"/>
        <dbReference type="Rhea" id="RHEA-COMP:17340"/>
        <dbReference type="ChEBI" id="CHEBI:33019"/>
        <dbReference type="ChEBI" id="CHEBI:61560"/>
        <dbReference type="ChEBI" id="CHEBI:173112"/>
        <dbReference type="EC" id="2.7.7.49"/>
    </reaction>
</comment>
<evidence type="ECO:0000256" key="2">
    <source>
        <dbReference type="ARBA" id="ARBA00022695"/>
    </source>
</evidence>
<accession>A0AA48M1U0</accession>
<keyword evidence="3" id="KW-0479">Metal-binding</keyword>
<evidence type="ECO:0000256" key="1">
    <source>
        <dbReference type="ARBA" id="ARBA00022679"/>
    </source>
</evidence>
<keyword evidence="4" id="KW-0460">Magnesium</keyword>
<dbReference type="NCBIfam" id="NF038233">
    <property type="entry name" value="retron_St85_RT"/>
    <property type="match status" value="1"/>
</dbReference>
<keyword evidence="2" id="KW-0548">Nucleotidyltransferase</keyword>
<dbReference type="GO" id="GO:0046872">
    <property type="term" value="F:metal ion binding"/>
    <property type="evidence" value="ECO:0007669"/>
    <property type="project" value="UniProtKB-KW"/>
</dbReference>
<organism evidence="7">
    <name type="scientific">freshwater sediment metagenome</name>
    <dbReference type="NCBI Taxonomy" id="556182"/>
    <lineage>
        <taxon>unclassified sequences</taxon>
        <taxon>metagenomes</taxon>
        <taxon>ecological metagenomes</taxon>
    </lineage>
</organism>
<evidence type="ECO:0000256" key="5">
    <source>
        <dbReference type="ARBA" id="ARBA00048173"/>
    </source>
</evidence>
<gene>
    <name evidence="7" type="ORF">AMST5_03360</name>
</gene>
<dbReference type="EMBL" id="OY288114">
    <property type="protein sequence ID" value="CAJ0882687.1"/>
    <property type="molecule type" value="Genomic_DNA"/>
</dbReference>
<evidence type="ECO:0000256" key="3">
    <source>
        <dbReference type="ARBA" id="ARBA00022723"/>
    </source>
</evidence>
<keyword evidence="1" id="KW-0808">Transferase</keyword>
<dbReference type="AlphaFoldDB" id="A0AA48M1U0"/>
<dbReference type="InterPro" id="IPR000477">
    <property type="entry name" value="RT_dom"/>
</dbReference>
<feature type="domain" description="Reverse transcriptase" evidence="6">
    <location>
        <begin position="15"/>
        <end position="241"/>
    </location>
</feature>
<evidence type="ECO:0000256" key="4">
    <source>
        <dbReference type="ARBA" id="ARBA00022842"/>
    </source>
</evidence>
<dbReference type="InterPro" id="IPR000123">
    <property type="entry name" value="Reverse_transcriptase_msDNA"/>
</dbReference>
<dbReference type="InterPro" id="IPR051083">
    <property type="entry name" value="GrpII_Intron_Splice-Mob/Def"/>
</dbReference>
<protein>
    <recommendedName>
        <fullName evidence="6">Reverse transcriptase domain-containing protein</fullName>
    </recommendedName>
</protein>
<dbReference type="Pfam" id="PF00078">
    <property type="entry name" value="RVT_1"/>
    <property type="match status" value="1"/>
</dbReference>
<name>A0AA48M1U0_9ZZZZ</name>
<dbReference type="GO" id="GO:0003964">
    <property type="term" value="F:RNA-directed DNA polymerase activity"/>
    <property type="evidence" value="ECO:0007669"/>
    <property type="project" value="UniProtKB-EC"/>
</dbReference>